<evidence type="ECO:0000313" key="2">
    <source>
        <dbReference type="EMBL" id="BCG46756.1"/>
    </source>
</evidence>
<name>A0A6S6M480_9BACT</name>
<dbReference type="EMBL" id="AP023213">
    <property type="protein sequence ID" value="BCG46756.1"/>
    <property type="molecule type" value="Genomic_DNA"/>
</dbReference>
<evidence type="ECO:0008006" key="4">
    <source>
        <dbReference type="Google" id="ProtNLM"/>
    </source>
</evidence>
<gene>
    <name evidence="2" type="ORF">GEOBRER4_n1565</name>
</gene>
<protein>
    <recommendedName>
        <fullName evidence="4">Lipoprotein</fullName>
    </recommendedName>
</protein>
<reference evidence="2 3" key="1">
    <citation type="submission" date="2020-06" db="EMBL/GenBank/DDBJ databases">
        <title>Interaction of electrochemicaly active bacteria, Geobacter bremensis R4 on different carbon anode.</title>
        <authorList>
            <person name="Meng L."/>
            <person name="Yoshida N."/>
        </authorList>
    </citation>
    <scope>NUCLEOTIDE SEQUENCE [LARGE SCALE GENOMIC DNA]</scope>
    <source>
        <strain evidence="2 3">R4</strain>
    </source>
</reference>
<dbReference type="PROSITE" id="PS51257">
    <property type="entry name" value="PROKAR_LIPOPROTEIN"/>
    <property type="match status" value="1"/>
</dbReference>
<dbReference type="Proteomes" id="UP000515472">
    <property type="component" value="Chromosome"/>
</dbReference>
<evidence type="ECO:0000256" key="1">
    <source>
        <dbReference type="SAM" id="SignalP"/>
    </source>
</evidence>
<feature type="chain" id="PRO_5027625511" description="Lipoprotein" evidence="1">
    <location>
        <begin position="22"/>
        <end position="598"/>
    </location>
</feature>
<organism evidence="2 3">
    <name type="scientific">Citrifermentans bremense</name>
    <dbReference type="NCBI Taxonomy" id="60035"/>
    <lineage>
        <taxon>Bacteria</taxon>
        <taxon>Pseudomonadati</taxon>
        <taxon>Thermodesulfobacteriota</taxon>
        <taxon>Desulfuromonadia</taxon>
        <taxon>Geobacterales</taxon>
        <taxon>Geobacteraceae</taxon>
        <taxon>Citrifermentans</taxon>
    </lineage>
</organism>
<keyword evidence="1" id="KW-0732">Signal</keyword>
<sequence length="598" mass="62406">MNYRVLRRGLHGILTVGALLAAGCGGGGEAGVGTPLGNSVQGVVADGYLENARVFLDLNDDKQFTTGEPTAMTAADGSYTINGVSATDLSTHALVVRAEAGQTKNHEGASATTLTDSYVLSTPPNAPKTADGQVVITPLTTLIHNQIETNPVLDVAAAEAVVKTNLGVADATSLFEDFVQKKGASQEYEKVSLVAQVVASAIGNNMSAVSAAAPTANLNDVIKMVVSEVTANLTAISTAVDSAAQGGNFDPATVATSTVTIDTSDAATLQANLEQAATAPVVGSFQTALGSDGFFYLDMYYDLGMVTYEYGKVKLGAQGTDGFALTEEFFNYDTINSAWVAGTESTNNYVLSKTGWVLEDDSAAKGKLVFNADGTATWTNVDTGDSEIITVSKMDVAGKGIASFVAKQSSPIKAGATFPAGSEAYKMTFTRKSDYFSVWVGGYPNSMLMDVAKVSDIPAKFPAVSDQLNGGLGIGRELSVRFSGSGTSGTLLFLAAGAPLSLEGTWKIVEPVVGYPVLVLDVPLAYRTQYLDYTPEKIIFALVNGSIRQGEAEFANVPRVESGYNFNKTAFDAILANFTLSTATAAPKTAAKTVRKKY</sequence>
<dbReference type="RefSeq" id="WP_185244892.1">
    <property type="nucleotide sequence ID" value="NZ_AP023213.1"/>
</dbReference>
<evidence type="ECO:0000313" key="3">
    <source>
        <dbReference type="Proteomes" id="UP000515472"/>
    </source>
</evidence>
<feature type="signal peptide" evidence="1">
    <location>
        <begin position="1"/>
        <end position="21"/>
    </location>
</feature>
<proteinExistence type="predicted"/>
<accession>A0A6S6M480</accession>
<dbReference type="AlphaFoldDB" id="A0A6S6M480"/>
<dbReference type="KEGG" id="gbn:GEOBRER4_15060"/>
<keyword evidence="3" id="KW-1185">Reference proteome</keyword>